<comment type="caution">
    <text evidence="1">The sequence shown here is derived from an EMBL/GenBank/DDBJ whole genome shotgun (WGS) entry which is preliminary data.</text>
</comment>
<name>A0ABT1J0B5_9ACTN</name>
<evidence type="ECO:0000313" key="3">
    <source>
        <dbReference type="Proteomes" id="UP001206483"/>
    </source>
</evidence>
<organism evidence="1 3">
    <name type="scientific">Kitasatospora paracochleata</name>
    <dbReference type="NCBI Taxonomy" id="58354"/>
    <lineage>
        <taxon>Bacteria</taxon>
        <taxon>Bacillati</taxon>
        <taxon>Actinomycetota</taxon>
        <taxon>Actinomycetes</taxon>
        <taxon>Kitasatosporales</taxon>
        <taxon>Streptomycetaceae</taxon>
        <taxon>Kitasatospora</taxon>
    </lineage>
</organism>
<evidence type="ECO:0000313" key="2">
    <source>
        <dbReference type="EMBL" id="MCP2314290.1"/>
    </source>
</evidence>
<dbReference type="EMBL" id="JAMZDX010000008">
    <property type="protein sequence ID" value="MCP2314290.1"/>
    <property type="molecule type" value="Genomic_DNA"/>
</dbReference>
<dbReference type="Proteomes" id="UP001206483">
    <property type="component" value="Unassembled WGS sequence"/>
</dbReference>
<dbReference type="RefSeq" id="WP_253799494.1">
    <property type="nucleotide sequence ID" value="NZ_BAAAUB010000149.1"/>
</dbReference>
<evidence type="ECO:0000313" key="1">
    <source>
        <dbReference type="EMBL" id="MCP2310865.1"/>
    </source>
</evidence>
<protein>
    <submittedName>
        <fullName evidence="1">Uncharacterized protein</fullName>
    </submittedName>
</protein>
<reference evidence="1 3" key="1">
    <citation type="submission" date="2022-06" db="EMBL/GenBank/DDBJ databases">
        <title>Sequencing the genomes of 1000 actinobacteria strains.</title>
        <authorList>
            <person name="Klenk H.-P."/>
        </authorList>
    </citation>
    <scope>NUCLEOTIDE SEQUENCE [LARGE SCALE GENOMIC DNA]</scope>
    <source>
        <strain evidence="1 3">DSM 41656</strain>
    </source>
</reference>
<accession>A0ABT1J0B5</accession>
<sequence length="75" mass="8190">MIFFASRRLLAAAELMLRLQHSVVMERERRATFVEVVRALPAGGAVVQFEAGAPLWAVWVPGETPDARAALRSAA</sequence>
<proteinExistence type="predicted"/>
<dbReference type="EMBL" id="JAMZDX010000004">
    <property type="protein sequence ID" value="MCP2310865.1"/>
    <property type="molecule type" value="Genomic_DNA"/>
</dbReference>
<keyword evidence="3" id="KW-1185">Reference proteome</keyword>
<gene>
    <name evidence="1" type="ORF">FHR36_004028</name>
    <name evidence="2" type="ORF">FHR36_007489</name>
</gene>